<protein>
    <submittedName>
        <fullName evidence="1">Uncharacterized protein</fullName>
    </submittedName>
</protein>
<keyword evidence="2" id="KW-1185">Reference proteome</keyword>
<sequence>MENVKNYQVKTKPVTALRTYHGMPLHYIRDYMIGCKNIHMSLSNVHEGFTETIKGQGSPDLNPGDYIVRDEDGYAAFMSPEEFESNYVERVSLSELHYVIRTYGFSVEGAEYMLRDEKTRAFLLASLHEQNKASSRSQTANHIHINTQSDVDVDRVVKKINEQFEKDLKANTSLQ</sequence>
<reference evidence="2" key="1">
    <citation type="journal article" date="2019" name="Int. J. Syst. Evol. Microbiol.">
        <title>The Global Catalogue of Microorganisms (GCM) 10K type strain sequencing project: providing services to taxonomists for standard genome sequencing and annotation.</title>
        <authorList>
            <consortium name="The Broad Institute Genomics Platform"/>
            <consortium name="The Broad Institute Genome Sequencing Center for Infectious Disease"/>
            <person name="Wu L."/>
            <person name="Ma J."/>
        </authorList>
    </citation>
    <scope>NUCLEOTIDE SEQUENCE [LARGE SCALE GENOMIC DNA]</scope>
    <source>
        <strain evidence="2">CCUG 53915</strain>
    </source>
</reference>
<dbReference type="Proteomes" id="UP001597231">
    <property type="component" value="Unassembled WGS sequence"/>
</dbReference>
<dbReference type="EMBL" id="JBHTLT010000001">
    <property type="protein sequence ID" value="MFD1203582.1"/>
    <property type="molecule type" value="Genomic_DNA"/>
</dbReference>
<evidence type="ECO:0000313" key="2">
    <source>
        <dbReference type="Proteomes" id="UP001597231"/>
    </source>
</evidence>
<dbReference type="RefSeq" id="WP_381479458.1">
    <property type="nucleotide sequence ID" value="NZ_JBHTLT010000001.1"/>
</dbReference>
<proteinExistence type="predicted"/>
<evidence type="ECO:0000313" key="1">
    <source>
        <dbReference type="EMBL" id="MFD1203582.1"/>
    </source>
</evidence>
<gene>
    <name evidence="1" type="ORF">ACFQ38_00325</name>
</gene>
<comment type="caution">
    <text evidence="1">The sequence shown here is derived from an EMBL/GenBank/DDBJ whole genome shotgun (WGS) entry which is preliminary data.</text>
</comment>
<organism evidence="1 2">
    <name type="scientific">Sporosarcina contaminans</name>
    <dbReference type="NCBI Taxonomy" id="633403"/>
    <lineage>
        <taxon>Bacteria</taxon>
        <taxon>Bacillati</taxon>
        <taxon>Bacillota</taxon>
        <taxon>Bacilli</taxon>
        <taxon>Bacillales</taxon>
        <taxon>Caryophanaceae</taxon>
        <taxon>Sporosarcina</taxon>
    </lineage>
</organism>
<name>A0ABW3TT84_9BACL</name>
<accession>A0ABW3TT84</accession>